<proteinExistence type="predicted"/>
<evidence type="ECO:0000313" key="1">
    <source>
        <dbReference type="EMBL" id="PIP58391.1"/>
    </source>
</evidence>
<protein>
    <submittedName>
        <fullName evidence="1">Uncharacterized protein</fullName>
    </submittedName>
</protein>
<reference evidence="1 2" key="1">
    <citation type="submission" date="2017-09" db="EMBL/GenBank/DDBJ databases">
        <title>Depth-based differentiation of microbial function through sediment-hosted aquifers and enrichment of novel symbionts in the deep terrestrial subsurface.</title>
        <authorList>
            <person name="Probst A.J."/>
            <person name="Ladd B."/>
            <person name="Jarett J.K."/>
            <person name="Geller-Mcgrath D.E."/>
            <person name="Sieber C.M."/>
            <person name="Emerson J.B."/>
            <person name="Anantharaman K."/>
            <person name="Thomas B.C."/>
            <person name="Malmstrom R."/>
            <person name="Stieglmeier M."/>
            <person name="Klingl A."/>
            <person name="Woyke T."/>
            <person name="Ryan C.M."/>
            <person name="Banfield J.F."/>
        </authorList>
    </citation>
    <scope>NUCLEOTIDE SEQUENCE [LARGE SCALE GENOMIC DNA]</scope>
    <source>
        <strain evidence="1">CG22_combo_CG10-13_8_21_14_all_37_9</strain>
    </source>
</reference>
<dbReference type="EMBL" id="PCSX01000011">
    <property type="protein sequence ID" value="PIP58391.1"/>
    <property type="molecule type" value="Genomic_DNA"/>
</dbReference>
<accession>A0A2H0BL89</accession>
<dbReference type="Proteomes" id="UP000229334">
    <property type="component" value="Unassembled WGS sequence"/>
</dbReference>
<evidence type="ECO:0000313" key="2">
    <source>
        <dbReference type="Proteomes" id="UP000229334"/>
    </source>
</evidence>
<gene>
    <name evidence="1" type="ORF">COX02_00650</name>
</gene>
<sequence>MNLVISEGVLSQAGVWIIDPAPGMVYHVGNTVALTIKVKGATGGGPYTLRVQNGEFKALLDFNLGSIGTAEVIIPQRPSFTFSMATNGSLFQAILYDRHTGSPVLVAESDVAYSVVIP</sequence>
<name>A0A2H0BL89_9BACT</name>
<comment type="caution">
    <text evidence="1">The sequence shown here is derived from an EMBL/GenBank/DDBJ whole genome shotgun (WGS) entry which is preliminary data.</text>
</comment>
<dbReference type="AlphaFoldDB" id="A0A2H0BL89"/>
<organism evidence="1 2">
    <name type="scientific">Candidatus Vogelbacteria bacterium CG22_combo_CG10-13_8_21_14_all_37_9</name>
    <dbReference type="NCBI Taxonomy" id="1975046"/>
    <lineage>
        <taxon>Bacteria</taxon>
        <taxon>Candidatus Vogeliibacteriota</taxon>
    </lineage>
</organism>